<evidence type="ECO:0000313" key="7">
    <source>
        <dbReference type="EMBL" id="KAK7086304.1"/>
    </source>
</evidence>
<dbReference type="AlphaFoldDB" id="A0AAN9AG69"/>
<name>A0AAN9AG69_HALRR</name>
<evidence type="ECO:0000256" key="6">
    <source>
        <dbReference type="SAM" id="Phobius"/>
    </source>
</evidence>
<evidence type="ECO:0000256" key="1">
    <source>
        <dbReference type="ARBA" id="ARBA00004141"/>
    </source>
</evidence>
<feature type="transmembrane region" description="Helical" evidence="6">
    <location>
        <begin position="214"/>
        <end position="236"/>
    </location>
</feature>
<reference evidence="7 8" key="1">
    <citation type="submission" date="2023-11" db="EMBL/GenBank/DDBJ databases">
        <title>Halocaridina rubra genome assembly.</title>
        <authorList>
            <person name="Smith C."/>
        </authorList>
    </citation>
    <scope>NUCLEOTIDE SEQUENCE [LARGE SCALE GENOMIC DNA]</scope>
    <source>
        <strain evidence="7">EP-1</strain>
        <tissue evidence="7">Whole</tissue>
    </source>
</reference>
<dbReference type="GO" id="GO:0016020">
    <property type="term" value="C:membrane"/>
    <property type="evidence" value="ECO:0007669"/>
    <property type="project" value="UniProtKB-SubCell"/>
</dbReference>
<feature type="transmembrane region" description="Helical" evidence="6">
    <location>
        <begin position="113"/>
        <end position="131"/>
    </location>
</feature>
<feature type="region of interest" description="Disordered" evidence="5">
    <location>
        <begin position="283"/>
        <end position="309"/>
    </location>
</feature>
<dbReference type="InterPro" id="IPR036259">
    <property type="entry name" value="MFS_trans_sf"/>
</dbReference>
<feature type="transmembrane region" description="Helical" evidence="6">
    <location>
        <begin position="184"/>
        <end position="202"/>
    </location>
</feature>
<dbReference type="EMBL" id="JAXCGZ010000256">
    <property type="protein sequence ID" value="KAK7086304.1"/>
    <property type="molecule type" value="Genomic_DNA"/>
</dbReference>
<organism evidence="7 8">
    <name type="scientific">Halocaridina rubra</name>
    <name type="common">Hawaiian red shrimp</name>
    <dbReference type="NCBI Taxonomy" id="373956"/>
    <lineage>
        <taxon>Eukaryota</taxon>
        <taxon>Metazoa</taxon>
        <taxon>Ecdysozoa</taxon>
        <taxon>Arthropoda</taxon>
        <taxon>Crustacea</taxon>
        <taxon>Multicrustacea</taxon>
        <taxon>Malacostraca</taxon>
        <taxon>Eumalacostraca</taxon>
        <taxon>Eucarida</taxon>
        <taxon>Decapoda</taxon>
        <taxon>Pleocyemata</taxon>
        <taxon>Caridea</taxon>
        <taxon>Atyoidea</taxon>
        <taxon>Atyidae</taxon>
        <taxon>Halocaridina</taxon>
    </lineage>
</organism>
<keyword evidence="2 6" id="KW-0812">Transmembrane</keyword>
<feature type="compositionally biased region" description="Low complexity" evidence="5">
    <location>
        <begin position="284"/>
        <end position="297"/>
    </location>
</feature>
<evidence type="ECO:0000256" key="4">
    <source>
        <dbReference type="ARBA" id="ARBA00023136"/>
    </source>
</evidence>
<keyword evidence="4 6" id="KW-0472">Membrane</keyword>
<accession>A0AAN9AG69</accession>
<proteinExistence type="predicted"/>
<keyword evidence="3 6" id="KW-1133">Transmembrane helix</keyword>
<evidence type="ECO:0000256" key="2">
    <source>
        <dbReference type="ARBA" id="ARBA00022692"/>
    </source>
</evidence>
<comment type="caution">
    <text evidence="7">The sequence shown here is derived from an EMBL/GenBank/DDBJ whole genome shotgun (WGS) entry which is preliminary data.</text>
</comment>
<dbReference type="PANTHER" id="PTHR24064">
    <property type="entry name" value="SOLUTE CARRIER FAMILY 22 MEMBER"/>
    <property type="match status" value="1"/>
</dbReference>
<dbReference type="Gene3D" id="1.20.1250.20">
    <property type="entry name" value="MFS general substrate transporter like domains"/>
    <property type="match status" value="2"/>
</dbReference>
<protein>
    <submittedName>
        <fullName evidence="7">Uncharacterized protein</fullName>
    </submittedName>
</protein>
<feature type="transmembrane region" description="Helical" evidence="6">
    <location>
        <begin position="143"/>
        <end position="163"/>
    </location>
</feature>
<sequence length="309" mass="33685">MVRGQLDEAVKVLQRAARLNKVNLTPDLDIAALIYGTYQRHTSNSISGTQKTPVLTEKPPVDFKSCMRCGRLNSFSDVSCSCSKNTELGLEDGFGAWWAAPVALFRTKIIRHMTIVLLIVWLLQGVVYLGLPLSSSAFSSPFLYMALLGLAELPAYTLTAPITKKLGRKMVNFLYVPELFPTTLRPWGSTVCTLAAYVGFSIPPFITDYAGANATWLPAAVFGSCGVLGGVLVFLLPETNGRVLPDTVADLRERLEEERLLKKSRWKRGVFGNILSNTRGALKSSISSSSGEGTTESLPRGCDNRAFSP</sequence>
<comment type="subcellular location">
    <subcellularLocation>
        <location evidence="1">Membrane</location>
        <topology evidence="1">Multi-pass membrane protein</topology>
    </subcellularLocation>
</comment>
<evidence type="ECO:0000256" key="3">
    <source>
        <dbReference type="ARBA" id="ARBA00022989"/>
    </source>
</evidence>
<evidence type="ECO:0000313" key="8">
    <source>
        <dbReference type="Proteomes" id="UP001381693"/>
    </source>
</evidence>
<gene>
    <name evidence="7" type="ORF">SK128_010285</name>
</gene>
<dbReference type="Proteomes" id="UP001381693">
    <property type="component" value="Unassembled WGS sequence"/>
</dbReference>
<keyword evidence="8" id="KW-1185">Reference proteome</keyword>
<dbReference type="SUPFAM" id="SSF103473">
    <property type="entry name" value="MFS general substrate transporter"/>
    <property type="match status" value="1"/>
</dbReference>
<evidence type="ECO:0000256" key="5">
    <source>
        <dbReference type="SAM" id="MobiDB-lite"/>
    </source>
</evidence>